<dbReference type="PANTHER" id="PTHR10859:SF91">
    <property type="entry name" value="DOLICHYL-PHOSPHATE BETA-GLUCOSYLTRANSFERASE"/>
    <property type="match status" value="1"/>
</dbReference>
<dbReference type="EMBL" id="KT246732">
    <property type="protein sequence ID" value="ALL40823.1"/>
    <property type="molecule type" value="mRNA"/>
</dbReference>
<dbReference type="GO" id="GO:0016740">
    <property type="term" value="F:transferase activity"/>
    <property type="evidence" value="ECO:0007669"/>
    <property type="project" value="UniProtKB-KW"/>
</dbReference>
<sequence length="169" mass="19483">MNTLNQISIETSTKNHHQNTSSSKFKEAEGRRTECHGITIGSRAHLVSSESVVSRSKFRNFLMKSFHLYLYILGLRDIRDTQCGFKLMTRDTARRIVPTLHVEGWIFDVELLLIGKLVRPKVPIEEVFIRWNEVEGSKLSIIRDSIKMAVELLIVRLNYSLGIWKVPSN</sequence>
<protein>
    <submittedName>
        <fullName evidence="2">Family 2 glycosyltransferase</fullName>
    </submittedName>
</protein>
<dbReference type="GO" id="GO:0006487">
    <property type="term" value="P:protein N-linked glycosylation"/>
    <property type="evidence" value="ECO:0007669"/>
    <property type="project" value="TreeGrafter"/>
</dbReference>
<dbReference type="AlphaFoldDB" id="A0A0S1MIV7"/>
<feature type="compositionally biased region" description="Polar residues" evidence="1">
    <location>
        <begin position="1"/>
        <end position="23"/>
    </location>
</feature>
<dbReference type="InterPro" id="IPR029044">
    <property type="entry name" value="Nucleotide-diphossugar_trans"/>
</dbReference>
<dbReference type="Gene3D" id="3.90.550.10">
    <property type="entry name" value="Spore Coat Polysaccharide Biosynthesis Protein SpsA, Chain A"/>
    <property type="match status" value="1"/>
</dbReference>
<name>A0A0S1MIV7_PHAPC</name>
<feature type="region of interest" description="Disordered" evidence="1">
    <location>
        <begin position="1"/>
        <end position="28"/>
    </location>
</feature>
<accession>A0A0S1MIV7</accession>
<proteinExistence type="evidence at transcript level"/>
<evidence type="ECO:0000313" key="2">
    <source>
        <dbReference type="EMBL" id="ALL40823.1"/>
    </source>
</evidence>
<dbReference type="PANTHER" id="PTHR10859">
    <property type="entry name" value="GLYCOSYL TRANSFERASE"/>
    <property type="match status" value="1"/>
</dbReference>
<reference evidence="2" key="1">
    <citation type="submission" date="2015-07" db="EMBL/GenBank/DDBJ databases">
        <title>Elucidating the P. pachyrhizi secretome and potential effectors.</title>
        <authorList>
            <person name="de Carvalho M.C.C.G."/>
            <person name="Nascimento L.C."/>
            <person name="Darben L.M."/>
            <person name="Polizel-Podanosqui A.M."/>
            <person name="Lopes-Caitar V.S."/>
            <person name="Rocha C.S."/>
            <person name="Qi M."/>
            <person name="Carazolle M."/>
            <person name="Kuwahara M.K."/>
            <person name="Pereira G.A.G."/>
            <person name="Abdelnoor R.V."/>
            <person name="Whitham S.A."/>
            <person name="Marcelino-Guimaraes F.C."/>
        </authorList>
    </citation>
    <scope>NUCLEOTIDE SEQUENCE</scope>
</reference>
<dbReference type="GO" id="GO:0005789">
    <property type="term" value="C:endoplasmic reticulum membrane"/>
    <property type="evidence" value="ECO:0007669"/>
    <property type="project" value="TreeGrafter"/>
</dbReference>
<evidence type="ECO:0000256" key="1">
    <source>
        <dbReference type="SAM" id="MobiDB-lite"/>
    </source>
</evidence>
<keyword evidence="2" id="KW-0808">Transferase</keyword>
<organism evidence="2">
    <name type="scientific">Phakopsora pachyrhizi</name>
    <name type="common">Asian soybean rust disease fungus</name>
    <dbReference type="NCBI Taxonomy" id="170000"/>
    <lineage>
        <taxon>Eukaryota</taxon>
        <taxon>Fungi</taxon>
        <taxon>Dikarya</taxon>
        <taxon>Basidiomycota</taxon>
        <taxon>Pucciniomycotina</taxon>
        <taxon>Pucciniomycetes</taxon>
        <taxon>Pucciniales</taxon>
        <taxon>Phakopsoraceae</taxon>
        <taxon>Phakopsora</taxon>
    </lineage>
</organism>